<feature type="region of interest" description="Disordered" evidence="2">
    <location>
        <begin position="392"/>
        <end position="449"/>
    </location>
</feature>
<feature type="compositionally biased region" description="Basic and acidic residues" evidence="2">
    <location>
        <begin position="311"/>
        <end position="325"/>
    </location>
</feature>
<feature type="compositionally biased region" description="Basic and acidic residues" evidence="2">
    <location>
        <begin position="466"/>
        <end position="556"/>
    </location>
</feature>
<feature type="compositionally biased region" description="Basic and acidic residues" evidence="2">
    <location>
        <begin position="639"/>
        <end position="678"/>
    </location>
</feature>
<feature type="region of interest" description="Disordered" evidence="2">
    <location>
        <begin position="349"/>
        <end position="375"/>
    </location>
</feature>
<accession>A0A835HI12</accession>
<reference evidence="3 4" key="1">
    <citation type="submission" date="2020-10" db="EMBL/GenBank/DDBJ databases">
        <title>The Coptis chinensis genome and diversification of protoberbering-type alkaloids.</title>
        <authorList>
            <person name="Wang B."/>
            <person name="Shu S."/>
            <person name="Song C."/>
            <person name="Liu Y."/>
        </authorList>
    </citation>
    <scope>NUCLEOTIDE SEQUENCE [LARGE SCALE GENOMIC DNA]</scope>
    <source>
        <strain evidence="3">HL-2020</strain>
        <tissue evidence="3">Leaf</tissue>
    </source>
</reference>
<feature type="compositionally biased region" description="Low complexity" evidence="2">
    <location>
        <begin position="22"/>
        <end position="35"/>
    </location>
</feature>
<evidence type="ECO:0000256" key="2">
    <source>
        <dbReference type="SAM" id="MobiDB-lite"/>
    </source>
</evidence>
<organism evidence="3 4">
    <name type="scientific">Coptis chinensis</name>
    <dbReference type="NCBI Taxonomy" id="261450"/>
    <lineage>
        <taxon>Eukaryota</taxon>
        <taxon>Viridiplantae</taxon>
        <taxon>Streptophyta</taxon>
        <taxon>Embryophyta</taxon>
        <taxon>Tracheophyta</taxon>
        <taxon>Spermatophyta</taxon>
        <taxon>Magnoliopsida</taxon>
        <taxon>Ranunculales</taxon>
        <taxon>Ranunculaceae</taxon>
        <taxon>Coptidoideae</taxon>
        <taxon>Coptis</taxon>
    </lineage>
</organism>
<dbReference type="Proteomes" id="UP000631114">
    <property type="component" value="Unassembled WGS sequence"/>
</dbReference>
<feature type="region of interest" description="Disordered" evidence="2">
    <location>
        <begin position="137"/>
        <end position="208"/>
    </location>
</feature>
<feature type="region of interest" description="Disordered" evidence="2">
    <location>
        <begin position="272"/>
        <end position="325"/>
    </location>
</feature>
<feature type="region of interest" description="Disordered" evidence="2">
    <location>
        <begin position="466"/>
        <end position="678"/>
    </location>
</feature>
<feature type="compositionally biased region" description="Polar residues" evidence="2">
    <location>
        <begin position="392"/>
        <end position="413"/>
    </location>
</feature>
<dbReference type="AlphaFoldDB" id="A0A835HI12"/>
<name>A0A835HI12_9MAGN</name>
<dbReference type="GO" id="GO:0031982">
    <property type="term" value="C:vesicle"/>
    <property type="evidence" value="ECO:0007669"/>
    <property type="project" value="TreeGrafter"/>
</dbReference>
<dbReference type="EMBL" id="JADFTS010000006">
    <property type="protein sequence ID" value="KAF9599819.1"/>
    <property type="molecule type" value="Genomic_DNA"/>
</dbReference>
<dbReference type="GO" id="GO:0072318">
    <property type="term" value="P:clathrin coat disassembly"/>
    <property type="evidence" value="ECO:0007669"/>
    <property type="project" value="TreeGrafter"/>
</dbReference>
<sequence length="779" mass="86930">MDDFPGLKDFGIRPQGKAAPMNSNNNSNRSSSFSSGVRNKPPSILDDTNLLFRSSSKTHDFDNNHFDMESIFQSGSSNNNNNFYSSGLKSPSLPVFDKPVYDDDGGGGGGGDIFHNLPGMKSATTSVNDHDNVFAPFASPPPPKDHFDDLLGSLGRNERSESVSRRSEKDVSDFDDLIPGFGGTSPPITRETSVSSQPQRSTVPLSKSTGALDDPFVIIEPGSVPAYESSEIFSDPLEQINKAHKSDHTNVKSSSSNGVFDGLNSLDDLATSVPSFSSGTKNRVKEKSPLKTRVDAPSMHKAACGEATEEPSFKTSKDASPKVEVSPKFEINMDSADDIWITVSEVPLFTQPTSAPPPSRPPPPRPVHISNADKGSFARKAKENINEFSSFQHFSPNFQSPSTMPSSGRNIGVSSIEELEDFAKGRSRDHIDDRADVLSSEEEIDTNSSAVASAAALKVAMDKAEATFKQRERENVRTGRSRESTQQEKDEKALHEAREQEIREKQERLDREREQREREEKERERRRLEKERERERLAVERATREARERAAADARLRRIQAQAREGQQPTLRKEQRRSLLLSPNLKKKPAPETARRTSSGTSSTMRKASSTTNIVDDLTSIFGGASSSGEFQDVEGETEERRRARLDRHQRTQERAAKALAEKNERDRQTQRDQTERHRIAETLDVEIKRWSAGKQGNLRALLSTLQYVLWPECGWETVSLTDLITGASVKKFYRKATLCVHPDKVQQKGANLQQKYIAEKVFDLLKEAWNKFNSEELF</sequence>
<protein>
    <submittedName>
        <fullName evidence="3">Uncharacterized protein</fullName>
    </submittedName>
</protein>
<comment type="caution">
    <text evidence="3">The sequence shown here is derived from an EMBL/GenBank/DDBJ whole genome shotgun (WGS) entry which is preliminary data.</text>
</comment>
<feature type="compositionally biased region" description="Basic and acidic residues" evidence="2">
    <location>
        <begin position="156"/>
        <end position="172"/>
    </location>
</feature>
<dbReference type="OrthoDB" id="1717591at2759"/>
<feature type="compositionally biased region" description="Basic and acidic residues" evidence="2">
    <location>
        <begin position="421"/>
        <end position="436"/>
    </location>
</feature>
<dbReference type="FunFam" id="1.10.287.110:FF:000009">
    <property type="entry name" value="Auxilin-related protein 1"/>
    <property type="match status" value="1"/>
</dbReference>
<feature type="compositionally biased region" description="Polar residues" evidence="2">
    <location>
        <begin position="186"/>
        <end position="208"/>
    </location>
</feature>
<feature type="compositionally biased region" description="Low complexity" evidence="2">
    <location>
        <begin position="596"/>
        <end position="606"/>
    </location>
</feature>
<feature type="region of interest" description="Disordered" evidence="2">
    <location>
        <begin position="1"/>
        <end position="45"/>
    </location>
</feature>
<dbReference type="SUPFAM" id="SSF46565">
    <property type="entry name" value="Chaperone J-domain"/>
    <property type="match status" value="1"/>
</dbReference>
<dbReference type="PANTHER" id="PTHR23172">
    <property type="entry name" value="AUXILIN/CYCLIN G-ASSOCIATED KINASE-RELATED"/>
    <property type="match status" value="1"/>
</dbReference>
<evidence type="ECO:0000313" key="3">
    <source>
        <dbReference type="EMBL" id="KAF9599819.1"/>
    </source>
</evidence>
<dbReference type="PANTHER" id="PTHR23172:SF19">
    <property type="entry name" value="J DOMAIN-CONTAINING PROTEIN"/>
    <property type="match status" value="1"/>
</dbReference>
<feature type="compositionally biased region" description="Polar residues" evidence="2">
    <location>
        <begin position="272"/>
        <end position="281"/>
    </location>
</feature>
<proteinExistence type="predicted"/>
<keyword evidence="1" id="KW-0175">Coiled coil</keyword>
<evidence type="ECO:0000313" key="4">
    <source>
        <dbReference type="Proteomes" id="UP000631114"/>
    </source>
</evidence>
<gene>
    <name evidence="3" type="ORF">IFM89_001765</name>
</gene>
<feature type="compositionally biased region" description="Basic and acidic residues" evidence="2">
    <location>
        <begin position="283"/>
        <end position="294"/>
    </location>
</feature>
<dbReference type="Gene3D" id="1.10.287.110">
    <property type="entry name" value="DnaJ domain"/>
    <property type="match status" value="1"/>
</dbReference>
<feature type="compositionally biased region" description="Pro residues" evidence="2">
    <location>
        <begin position="354"/>
        <end position="366"/>
    </location>
</feature>
<dbReference type="GO" id="GO:0005737">
    <property type="term" value="C:cytoplasm"/>
    <property type="evidence" value="ECO:0007669"/>
    <property type="project" value="TreeGrafter"/>
</dbReference>
<evidence type="ECO:0000256" key="1">
    <source>
        <dbReference type="ARBA" id="ARBA00023054"/>
    </source>
</evidence>
<keyword evidence="4" id="KW-1185">Reference proteome</keyword>
<dbReference type="GO" id="GO:0030276">
    <property type="term" value="F:clathrin binding"/>
    <property type="evidence" value="ECO:0007669"/>
    <property type="project" value="TreeGrafter"/>
</dbReference>
<dbReference type="InterPro" id="IPR036869">
    <property type="entry name" value="J_dom_sf"/>
</dbReference>
<dbReference type="GO" id="GO:0072583">
    <property type="term" value="P:clathrin-dependent endocytosis"/>
    <property type="evidence" value="ECO:0007669"/>
    <property type="project" value="TreeGrafter"/>
</dbReference>